<dbReference type="OrthoDB" id="1749281at2759"/>
<sequence>MFSAELHSTGEEHLGSVTGQLDVKEDTFGEEMPEEERGGPVEELEEVVVREENPPKTVKIGSTLSPEHKAVLQKVLRDYNDVFAWSHEEMPDIPPNLAAHRLNVDPTFKPVKQKRRVIVATIGTKLGISPTSKEFIAEAFDSTIGFAFGVSNRTLEFTLDVFAIISATNQNCFRVTKITTLI</sequence>
<dbReference type="Proteomes" id="UP000323000">
    <property type="component" value="Chromosome 8"/>
</dbReference>
<organism evidence="2 3">
    <name type="scientific">Acer yangbiense</name>
    <dbReference type="NCBI Taxonomy" id="1000413"/>
    <lineage>
        <taxon>Eukaryota</taxon>
        <taxon>Viridiplantae</taxon>
        <taxon>Streptophyta</taxon>
        <taxon>Embryophyta</taxon>
        <taxon>Tracheophyta</taxon>
        <taxon>Spermatophyta</taxon>
        <taxon>Magnoliopsida</taxon>
        <taxon>eudicotyledons</taxon>
        <taxon>Gunneridae</taxon>
        <taxon>Pentapetalae</taxon>
        <taxon>rosids</taxon>
        <taxon>malvids</taxon>
        <taxon>Sapindales</taxon>
        <taxon>Sapindaceae</taxon>
        <taxon>Hippocastanoideae</taxon>
        <taxon>Acereae</taxon>
        <taxon>Acer</taxon>
    </lineage>
</organism>
<evidence type="ECO:0000256" key="1">
    <source>
        <dbReference type="SAM" id="MobiDB-lite"/>
    </source>
</evidence>
<feature type="region of interest" description="Disordered" evidence="1">
    <location>
        <begin position="1"/>
        <end position="22"/>
    </location>
</feature>
<reference evidence="3" key="1">
    <citation type="journal article" date="2019" name="Gigascience">
        <title>De novo genome assembly of the endangered Acer yangbiense, a plant species with extremely small populations endemic to Yunnan Province, China.</title>
        <authorList>
            <person name="Yang J."/>
            <person name="Wariss H.M."/>
            <person name="Tao L."/>
            <person name="Zhang R."/>
            <person name="Yun Q."/>
            <person name="Hollingsworth P."/>
            <person name="Dao Z."/>
            <person name="Luo G."/>
            <person name="Guo H."/>
            <person name="Ma Y."/>
            <person name="Sun W."/>
        </authorList>
    </citation>
    <scope>NUCLEOTIDE SEQUENCE [LARGE SCALE GENOMIC DNA]</scope>
    <source>
        <strain evidence="3">cv. Malutang</strain>
    </source>
</reference>
<protein>
    <submittedName>
        <fullName evidence="2">Uncharacterized protein</fullName>
    </submittedName>
</protein>
<gene>
    <name evidence="2" type="ORF">EZV62_018554</name>
</gene>
<name>A0A5C7HJP3_9ROSI</name>
<comment type="caution">
    <text evidence="2">The sequence shown here is derived from an EMBL/GenBank/DDBJ whole genome shotgun (WGS) entry which is preliminary data.</text>
</comment>
<dbReference type="AlphaFoldDB" id="A0A5C7HJP3"/>
<dbReference type="EMBL" id="VAHF01000008">
    <property type="protein sequence ID" value="TXG57241.1"/>
    <property type="molecule type" value="Genomic_DNA"/>
</dbReference>
<accession>A0A5C7HJP3</accession>
<evidence type="ECO:0000313" key="2">
    <source>
        <dbReference type="EMBL" id="TXG57241.1"/>
    </source>
</evidence>
<proteinExistence type="predicted"/>
<keyword evidence="3" id="KW-1185">Reference proteome</keyword>
<evidence type="ECO:0000313" key="3">
    <source>
        <dbReference type="Proteomes" id="UP000323000"/>
    </source>
</evidence>